<keyword evidence="3" id="KW-1185">Reference proteome</keyword>
<name>A0AAE1D7E0_9GAST</name>
<evidence type="ECO:0000313" key="2">
    <source>
        <dbReference type="EMBL" id="KAK3760067.1"/>
    </source>
</evidence>
<feature type="region of interest" description="Disordered" evidence="1">
    <location>
        <begin position="1"/>
        <end position="33"/>
    </location>
</feature>
<organism evidence="2 3">
    <name type="scientific">Elysia crispata</name>
    <name type="common">lettuce slug</name>
    <dbReference type="NCBI Taxonomy" id="231223"/>
    <lineage>
        <taxon>Eukaryota</taxon>
        <taxon>Metazoa</taxon>
        <taxon>Spiralia</taxon>
        <taxon>Lophotrochozoa</taxon>
        <taxon>Mollusca</taxon>
        <taxon>Gastropoda</taxon>
        <taxon>Heterobranchia</taxon>
        <taxon>Euthyneura</taxon>
        <taxon>Panpulmonata</taxon>
        <taxon>Sacoglossa</taxon>
        <taxon>Placobranchoidea</taxon>
        <taxon>Plakobranchidae</taxon>
        <taxon>Elysia</taxon>
    </lineage>
</organism>
<feature type="compositionally biased region" description="Polar residues" evidence="1">
    <location>
        <begin position="219"/>
        <end position="234"/>
    </location>
</feature>
<dbReference type="EMBL" id="JAWDGP010005047">
    <property type="protein sequence ID" value="KAK3760067.1"/>
    <property type="molecule type" value="Genomic_DNA"/>
</dbReference>
<accession>A0AAE1D7E0</accession>
<dbReference type="PANTHER" id="PTHR16230:SF3">
    <property type="entry name" value="BIOGENESIS OF LYSOSOMAL ORGANELLES COMPLEX-1, SUBUNIT 4, CAPPUCCINO"/>
    <property type="match status" value="1"/>
</dbReference>
<dbReference type="AlphaFoldDB" id="A0AAE1D7E0"/>
<feature type="region of interest" description="Disordered" evidence="1">
    <location>
        <begin position="192"/>
        <end position="234"/>
    </location>
</feature>
<dbReference type="InterPro" id="IPR024857">
    <property type="entry name" value="Cappuccino"/>
</dbReference>
<evidence type="ECO:0000313" key="3">
    <source>
        <dbReference type="Proteomes" id="UP001283361"/>
    </source>
</evidence>
<comment type="caution">
    <text evidence="2">The sequence shown here is derived from an EMBL/GenBank/DDBJ whole genome shotgun (WGS) entry which is preliminary data.</text>
</comment>
<evidence type="ECO:0008006" key="4">
    <source>
        <dbReference type="Google" id="ProtNLM"/>
    </source>
</evidence>
<dbReference type="Proteomes" id="UP001283361">
    <property type="component" value="Unassembled WGS sequence"/>
</dbReference>
<gene>
    <name evidence="2" type="ORF">RRG08_064737</name>
</gene>
<protein>
    <recommendedName>
        <fullName evidence="4">Biogenesis of lysosome-related organelles complex 1 subunit 4</fullName>
    </recommendedName>
</protein>
<dbReference type="GO" id="GO:0031083">
    <property type="term" value="C:BLOC-1 complex"/>
    <property type="evidence" value="ECO:0007669"/>
    <property type="project" value="TreeGrafter"/>
</dbReference>
<proteinExistence type="predicted"/>
<feature type="compositionally biased region" description="Low complexity" evidence="1">
    <location>
        <begin position="201"/>
        <end position="218"/>
    </location>
</feature>
<reference evidence="2" key="1">
    <citation type="journal article" date="2023" name="G3 (Bethesda)">
        <title>A reference genome for the long-term kleptoplast-retaining sea slug Elysia crispata morphotype clarki.</title>
        <authorList>
            <person name="Eastman K.E."/>
            <person name="Pendleton A.L."/>
            <person name="Shaikh M.A."/>
            <person name="Suttiyut T."/>
            <person name="Ogas R."/>
            <person name="Tomko P."/>
            <person name="Gavelis G."/>
            <person name="Widhalm J.R."/>
            <person name="Wisecaver J.H."/>
        </authorList>
    </citation>
    <scope>NUCLEOTIDE SEQUENCE</scope>
    <source>
        <strain evidence="2">ECLA1</strain>
    </source>
</reference>
<sequence>MAADQQMPSVGKEMETTVSQSTPTHSLSSQLSSFDEETNLLTNNINMPEEFGNTFIKFLNFDSMKEETKFSDSVELMLTKLDEFFSLVDMIRSDTSLCLQNTMPDIQMKCQEMDAVFEKIDRLEDFVNVVKESVASVEEKVNKAENELGTVGGFMKKLSSFISKKPSPAQTPPRAKGPEFVPPEIFSTKAYFDHPMDIEIPTSSSTSGSEPTSKPSTPNNQATDQSIGTSGSNT</sequence>
<feature type="compositionally biased region" description="Polar residues" evidence="1">
    <location>
        <begin position="16"/>
        <end position="33"/>
    </location>
</feature>
<evidence type="ECO:0000256" key="1">
    <source>
        <dbReference type="SAM" id="MobiDB-lite"/>
    </source>
</evidence>
<dbReference type="PANTHER" id="PTHR16230">
    <property type="entry name" value="CAPPUCCINO"/>
    <property type="match status" value="1"/>
</dbReference>